<reference evidence="6 7" key="1">
    <citation type="submission" date="2006-01" db="EMBL/GenBank/DDBJ databases">
        <title>Complete sequence of Anaeromyxobacter dehalogenans 2CP-C.</title>
        <authorList>
            <consortium name="US DOE Joint Genome Institute"/>
            <person name="Copeland A."/>
            <person name="Lucas S."/>
            <person name="Lapidus A."/>
            <person name="Barry K."/>
            <person name="Detter J.C."/>
            <person name="Glavina T."/>
            <person name="Hammon N."/>
            <person name="Israni S."/>
            <person name="Pitluck S."/>
            <person name="Brettin T."/>
            <person name="Bruce D."/>
            <person name="Han C."/>
            <person name="Tapia R."/>
            <person name="Gilna P."/>
            <person name="Kiss H."/>
            <person name="Schmutz J."/>
            <person name="Larimer F."/>
            <person name="Land M."/>
            <person name="Kyrpides N."/>
            <person name="Anderson I."/>
            <person name="Sanford R.A."/>
            <person name="Ritalahti K.M."/>
            <person name="Thomas H.S."/>
            <person name="Kirby J.R."/>
            <person name="Zhulin I.B."/>
            <person name="Loeffler F.E."/>
            <person name="Richardson P."/>
        </authorList>
    </citation>
    <scope>NUCLEOTIDE SEQUENCE [LARGE SCALE GENOMIC DNA]</scope>
    <source>
        <strain evidence="6 7">2CP-C</strain>
    </source>
</reference>
<dbReference type="PANTHER" id="PTHR43547">
    <property type="entry name" value="TWO-COMPONENT HISTIDINE KINASE"/>
    <property type="match status" value="1"/>
</dbReference>
<dbReference type="SMART" id="SM00387">
    <property type="entry name" value="HATPase_c"/>
    <property type="match status" value="1"/>
</dbReference>
<dbReference type="EC" id="2.7.13.3" evidence="2"/>
<dbReference type="Gene3D" id="3.30.565.10">
    <property type="entry name" value="Histidine kinase-like ATPase, C-terminal domain"/>
    <property type="match status" value="1"/>
</dbReference>
<accession>Q2INC8</accession>
<evidence type="ECO:0000313" key="7">
    <source>
        <dbReference type="Proteomes" id="UP000001935"/>
    </source>
</evidence>
<feature type="region of interest" description="Disordered" evidence="4">
    <location>
        <begin position="1"/>
        <end position="31"/>
    </location>
</feature>
<dbReference type="PROSITE" id="PS50109">
    <property type="entry name" value="HIS_KIN"/>
    <property type="match status" value="1"/>
</dbReference>
<proteinExistence type="predicted"/>
<dbReference type="RefSeq" id="WP_011419595.1">
    <property type="nucleotide sequence ID" value="NC_007760.1"/>
</dbReference>
<feature type="domain" description="Histidine kinase" evidence="5">
    <location>
        <begin position="40"/>
        <end position="244"/>
    </location>
</feature>
<dbReference type="OrthoDB" id="9805967at2"/>
<evidence type="ECO:0000313" key="6">
    <source>
        <dbReference type="EMBL" id="ABC80312.1"/>
    </source>
</evidence>
<dbReference type="GO" id="GO:0000155">
    <property type="term" value="F:phosphorelay sensor kinase activity"/>
    <property type="evidence" value="ECO:0007669"/>
    <property type="project" value="InterPro"/>
</dbReference>
<organism evidence="6 7">
    <name type="scientific">Anaeromyxobacter dehalogenans (strain 2CP-C)</name>
    <dbReference type="NCBI Taxonomy" id="290397"/>
    <lineage>
        <taxon>Bacteria</taxon>
        <taxon>Pseudomonadati</taxon>
        <taxon>Myxococcota</taxon>
        <taxon>Myxococcia</taxon>
        <taxon>Myxococcales</taxon>
        <taxon>Cystobacterineae</taxon>
        <taxon>Anaeromyxobacteraceae</taxon>
        <taxon>Anaeromyxobacter</taxon>
    </lineage>
</organism>
<dbReference type="InterPro" id="IPR003661">
    <property type="entry name" value="HisK_dim/P_dom"/>
</dbReference>
<dbReference type="InterPro" id="IPR005467">
    <property type="entry name" value="His_kinase_dom"/>
</dbReference>
<dbReference type="SUPFAM" id="SSF47384">
    <property type="entry name" value="Homodimeric domain of signal transducing histidine kinase"/>
    <property type="match status" value="1"/>
</dbReference>
<sequence length="247" mass="25412">MRDAREPGGQAAPGGAVGGAPERAAADASASRGAGLDGATLAHELKNPLTAVKALVQLGLGNPREAASHERLEHVARAVERMERILRDYLASARGMAELAPARVEVGPLVSGVLQGLSARASEARVRLVTHGDATVEADPRRLEEALVNLVANGIEATPPGGEVEVEVLSSAEGAELVVRDTGTGIAPDALQRLGTPFFSTRSGGNGLGVAHVRSVIAMHGGSLQYESEPGKGTVVRATLPRRERAA</sequence>
<evidence type="ECO:0000256" key="4">
    <source>
        <dbReference type="SAM" id="MobiDB-lite"/>
    </source>
</evidence>
<dbReference type="CDD" id="cd00082">
    <property type="entry name" value="HisKA"/>
    <property type="match status" value="1"/>
</dbReference>
<dbReference type="Pfam" id="PF00512">
    <property type="entry name" value="HisKA"/>
    <property type="match status" value="1"/>
</dbReference>
<evidence type="ECO:0000256" key="2">
    <source>
        <dbReference type="ARBA" id="ARBA00012438"/>
    </source>
</evidence>
<dbReference type="AlphaFoldDB" id="Q2INC8"/>
<dbReference type="InterPro" id="IPR003594">
    <property type="entry name" value="HATPase_dom"/>
</dbReference>
<dbReference type="Proteomes" id="UP000001935">
    <property type="component" value="Chromosome"/>
</dbReference>
<evidence type="ECO:0000256" key="1">
    <source>
        <dbReference type="ARBA" id="ARBA00000085"/>
    </source>
</evidence>
<evidence type="ECO:0000259" key="5">
    <source>
        <dbReference type="PROSITE" id="PS50109"/>
    </source>
</evidence>
<dbReference type="PANTHER" id="PTHR43547:SF2">
    <property type="entry name" value="HYBRID SIGNAL TRANSDUCTION HISTIDINE KINASE C"/>
    <property type="match status" value="1"/>
</dbReference>
<dbReference type="PRINTS" id="PR00344">
    <property type="entry name" value="BCTRLSENSOR"/>
</dbReference>
<evidence type="ECO:0000256" key="3">
    <source>
        <dbReference type="ARBA" id="ARBA00022553"/>
    </source>
</evidence>
<dbReference type="STRING" id="290397.Adeh_0536"/>
<dbReference type="eggNOG" id="COG4191">
    <property type="taxonomic scope" value="Bacteria"/>
</dbReference>
<dbReference type="InterPro" id="IPR004358">
    <property type="entry name" value="Sig_transdc_His_kin-like_C"/>
</dbReference>
<keyword evidence="3" id="KW-0597">Phosphoprotein</keyword>
<dbReference type="KEGG" id="ade:Adeh_0536"/>
<dbReference type="SMART" id="SM00388">
    <property type="entry name" value="HisKA"/>
    <property type="match status" value="1"/>
</dbReference>
<keyword evidence="6" id="KW-0418">Kinase</keyword>
<dbReference type="InterPro" id="IPR036097">
    <property type="entry name" value="HisK_dim/P_sf"/>
</dbReference>
<dbReference type="SUPFAM" id="SSF55874">
    <property type="entry name" value="ATPase domain of HSP90 chaperone/DNA topoisomerase II/histidine kinase"/>
    <property type="match status" value="1"/>
</dbReference>
<feature type="compositionally biased region" description="Low complexity" evidence="4">
    <location>
        <begin position="19"/>
        <end position="31"/>
    </location>
</feature>
<protein>
    <recommendedName>
        <fullName evidence="2">histidine kinase</fullName>
        <ecNumber evidence="2">2.7.13.3</ecNumber>
    </recommendedName>
</protein>
<dbReference type="Pfam" id="PF02518">
    <property type="entry name" value="HATPase_c"/>
    <property type="match status" value="1"/>
</dbReference>
<dbReference type="CDD" id="cd00075">
    <property type="entry name" value="HATPase"/>
    <property type="match status" value="1"/>
</dbReference>
<dbReference type="EMBL" id="CP000251">
    <property type="protein sequence ID" value="ABC80312.1"/>
    <property type="molecule type" value="Genomic_DNA"/>
</dbReference>
<dbReference type="HOGENOM" id="CLU_000445_89_1_7"/>
<gene>
    <name evidence="6" type="ordered locus">Adeh_0536</name>
</gene>
<comment type="catalytic activity">
    <reaction evidence="1">
        <text>ATP + protein L-histidine = ADP + protein N-phospho-L-histidine.</text>
        <dbReference type="EC" id="2.7.13.3"/>
    </reaction>
</comment>
<name>Q2INC8_ANADE</name>
<dbReference type="InterPro" id="IPR036890">
    <property type="entry name" value="HATPase_C_sf"/>
</dbReference>
<dbReference type="Gene3D" id="1.10.287.130">
    <property type="match status" value="1"/>
</dbReference>
<keyword evidence="6" id="KW-0808">Transferase</keyword>